<proteinExistence type="predicted"/>
<reference evidence="2" key="1">
    <citation type="journal article" date="2021" name="Proc. Natl. Acad. Sci. U.S.A.">
        <title>A Catalog of Tens of Thousands of Viruses from Human Metagenomes Reveals Hidden Associations with Chronic Diseases.</title>
        <authorList>
            <person name="Tisza M.J."/>
            <person name="Buck C.B."/>
        </authorList>
    </citation>
    <scope>NUCLEOTIDE SEQUENCE</scope>
    <source>
        <strain evidence="2">CtiVc2</strain>
    </source>
</reference>
<keyword evidence="1" id="KW-0812">Transmembrane</keyword>
<accession>A0A8S5SA08</accession>
<name>A0A8S5SA08_9CAUD</name>
<dbReference type="EMBL" id="BK032558">
    <property type="protein sequence ID" value="DAF47793.1"/>
    <property type="molecule type" value="Genomic_DNA"/>
</dbReference>
<sequence>MFSFIIVALIILVIVYIFYREYINKKDKSKPTKLEILQTSNILSDLVFIKDLIIKNLYDAGTLDYINDKHELTRKDFYHYYMLDLCGRDHNKFNKLHSYVTNISEDFYATLVEKSTLLTNEEKDLVSKKIIANNINTDLIFVVYLELFHDKDLAVKYFYINILDHYKQFSDV</sequence>
<evidence type="ECO:0000256" key="1">
    <source>
        <dbReference type="SAM" id="Phobius"/>
    </source>
</evidence>
<evidence type="ECO:0000313" key="2">
    <source>
        <dbReference type="EMBL" id="DAF47793.1"/>
    </source>
</evidence>
<feature type="transmembrane region" description="Helical" evidence="1">
    <location>
        <begin position="6"/>
        <end position="23"/>
    </location>
</feature>
<keyword evidence="1" id="KW-1133">Transmembrane helix</keyword>
<keyword evidence="1" id="KW-0472">Membrane</keyword>
<protein>
    <submittedName>
        <fullName evidence="2">Uncharacterized protein</fullName>
    </submittedName>
</protein>
<organism evidence="2">
    <name type="scientific">Podoviridae sp. ctiVc2</name>
    <dbReference type="NCBI Taxonomy" id="2827745"/>
    <lineage>
        <taxon>Viruses</taxon>
        <taxon>Duplodnaviria</taxon>
        <taxon>Heunggongvirae</taxon>
        <taxon>Uroviricota</taxon>
        <taxon>Caudoviricetes</taxon>
    </lineage>
</organism>